<feature type="chain" id="PRO_5045849979" evidence="2">
    <location>
        <begin position="22"/>
        <end position="526"/>
    </location>
</feature>
<dbReference type="InterPro" id="IPR022627">
    <property type="entry name" value="DUF3502"/>
</dbReference>
<evidence type="ECO:0000313" key="4">
    <source>
        <dbReference type="EMBL" id="MFC5530991.1"/>
    </source>
</evidence>
<protein>
    <submittedName>
        <fullName evidence="4">ABC transporter substrate-binding protein</fullName>
    </submittedName>
</protein>
<name>A0ABW0R1J4_9BACL</name>
<dbReference type="EMBL" id="JBHSNC010000049">
    <property type="protein sequence ID" value="MFC5530991.1"/>
    <property type="molecule type" value="Genomic_DNA"/>
</dbReference>
<dbReference type="PANTHER" id="PTHR43649">
    <property type="entry name" value="ARABINOSE-BINDING PROTEIN-RELATED"/>
    <property type="match status" value="1"/>
</dbReference>
<dbReference type="PROSITE" id="PS51257">
    <property type="entry name" value="PROKAR_LIPOPROTEIN"/>
    <property type="match status" value="1"/>
</dbReference>
<accession>A0ABW0R1J4</accession>
<dbReference type="PANTHER" id="PTHR43649:SF17">
    <property type="entry name" value="ABC TRANSPORTER SOLUTE BINDING PROTEIN-SUGAR TRANSPORT"/>
    <property type="match status" value="1"/>
</dbReference>
<keyword evidence="2" id="KW-0732">Signal</keyword>
<organism evidence="4 5">
    <name type="scientific">Cohnella yongneupensis</name>
    <dbReference type="NCBI Taxonomy" id="425006"/>
    <lineage>
        <taxon>Bacteria</taxon>
        <taxon>Bacillati</taxon>
        <taxon>Bacillota</taxon>
        <taxon>Bacilli</taxon>
        <taxon>Bacillales</taxon>
        <taxon>Paenibacillaceae</taxon>
        <taxon>Cohnella</taxon>
    </lineage>
</organism>
<evidence type="ECO:0000259" key="3">
    <source>
        <dbReference type="Pfam" id="PF12010"/>
    </source>
</evidence>
<feature type="region of interest" description="Disordered" evidence="1">
    <location>
        <begin position="29"/>
        <end position="58"/>
    </location>
</feature>
<feature type="domain" description="DUF3502" evidence="3">
    <location>
        <begin position="457"/>
        <end position="524"/>
    </location>
</feature>
<evidence type="ECO:0000256" key="1">
    <source>
        <dbReference type="SAM" id="MobiDB-lite"/>
    </source>
</evidence>
<keyword evidence="5" id="KW-1185">Reference proteome</keyword>
<comment type="caution">
    <text evidence="4">The sequence shown here is derived from an EMBL/GenBank/DDBJ whole genome shotgun (WGS) entry which is preliminary data.</text>
</comment>
<reference evidence="5" key="1">
    <citation type="journal article" date="2019" name="Int. J. Syst. Evol. Microbiol.">
        <title>The Global Catalogue of Microorganisms (GCM) 10K type strain sequencing project: providing services to taxonomists for standard genome sequencing and annotation.</title>
        <authorList>
            <consortium name="The Broad Institute Genomics Platform"/>
            <consortium name="The Broad Institute Genome Sequencing Center for Infectious Disease"/>
            <person name="Wu L."/>
            <person name="Ma J."/>
        </authorList>
    </citation>
    <scope>NUCLEOTIDE SEQUENCE [LARGE SCALE GENOMIC DNA]</scope>
    <source>
        <strain evidence="5">CGMCC 1.18578</strain>
    </source>
</reference>
<sequence length="526" mass="56972">MLRKSNVMLLAVILTLAVVLAACGNNNNNGGNASPSTAASKEPASTDSASSDAPAPSAADLPEVTLSLTFPGTAPKDEKKVEEAINAYLKDKINAKIDINMIDWGQWDNKINLAIAGREPMDILFTASWNGHSNNVAKGAFLALNDPNGKYGNLLEKYGQGIIETLPPAFLAGAKINGFNYGIPTNKELAEQGGVIYRTDVANELGLTTQLDAVKTIKDLEPILAVVKEKKPELVPLYLKDGENFNAHYFAKYDHLGDGQIDGVVMKNGTDTTVKARYDFPIYKETLAVTRDFFQKGYINRDAATAQLSPQDAMKAGNVFMGVFPLKPGKDAEVANAANLQGKLKQIAMTDRTVSTGETAGSMLGITTTSANPERAMMFINLLHTDKQLNNLLNFGIEGDHYTRNGEIITATANTPNYAIGSAWMFGSQFLNYVWDNEDPNKWALFKAFNENAINSPALGFTFNAEPISSQASVLNNIRKEFDPGLDTGAIDPGKADEFIKKMNDNGLKDIIAEKQKQLDAFLASK</sequence>
<dbReference type="InterPro" id="IPR050490">
    <property type="entry name" value="Bact_solute-bd_prot1"/>
</dbReference>
<feature type="compositionally biased region" description="Low complexity" evidence="1">
    <location>
        <begin position="43"/>
        <end position="58"/>
    </location>
</feature>
<dbReference type="Proteomes" id="UP001596108">
    <property type="component" value="Unassembled WGS sequence"/>
</dbReference>
<evidence type="ECO:0000256" key="2">
    <source>
        <dbReference type="SAM" id="SignalP"/>
    </source>
</evidence>
<proteinExistence type="predicted"/>
<gene>
    <name evidence="4" type="ORF">ACFPQ4_16300</name>
</gene>
<evidence type="ECO:0000313" key="5">
    <source>
        <dbReference type="Proteomes" id="UP001596108"/>
    </source>
</evidence>
<feature type="signal peptide" evidence="2">
    <location>
        <begin position="1"/>
        <end position="21"/>
    </location>
</feature>
<dbReference type="Gene3D" id="3.40.190.10">
    <property type="entry name" value="Periplasmic binding protein-like II"/>
    <property type="match status" value="1"/>
</dbReference>
<dbReference type="RefSeq" id="WP_378112937.1">
    <property type="nucleotide sequence ID" value="NZ_JBHSNC010000049.1"/>
</dbReference>
<dbReference type="SUPFAM" id="SSF53850">
    <property type="entry name" value="Periplasmic binding protein-like II"/>
    <property type="match status" value="1"/>
</dbReference>
<dbReference type="Pfam" id="PF12010">
    <property type="entry name" value="DUF3502"/>
    <property type="match status" value="1"/>
</dbReference>